<evidence type="ECO:0000259" key="6">
    <source>
        <dbReference type="Pfam" id="PF01926"/>
    </source>
</evidence>
<sequence length="373" mass="40805">MDILNVVKEVVNLTEEEIRKMDPINIMLIGKTGTGKSTLINNIFRENLARTGVGRPITKHLKKISKEGVPINLYDTRGLELDNEVQQEVRREIDQEIARLKATEGGRDDIHVVWFCINAATNRLEKFEEEWIRELTDEAPVIVVLTQSFDKKASAMFKEYIEGLSLGIEGVQRVIAAPYDFGDFKVPAFGLEGLVGETLKAIPESAEKAFINAQKVDIGKKAEYAKKWTKGFIAETFMVGFTPIPFADAPILASSQVAMIAKITSIFGISMDKAVITSVVSSAAGISGAIITGRTLVSNLLKLVPGAGTIVGGLISGGTAALITTALGYAYIEVMVKVAEREYQGNKIGESELTKLMKGELEKQLKLLKERKK</sequence>
<evidence type="ECO:0000313" key="7">
    <source>
        <dbReference type="EMBL" id="MBP1919533.1"/>
    </source>
</evidence>
<keyword evidence="3 5" id="KW-1133">Transmembrane helix</keyword>
<feature type="transmembrane region" description="Helical" evidence="5">
    <location>
        <begin position="309"/>
        <end position="332"/>
    </location>
</feature>
<dbReference type="InterPro" id="IPR027417">
    <property type="entry name" value="P-loop_NTPase"/>
</dbReference>
<name>A0ABS4G4P6_9CLOT</name>
<evidence type="ECO:0000256" key="5">
    <source>
        <dbReference type="SAM" id="Phobius"/>
    </source>
</evidence>
<organism evidence="7 8">
    <name type="scientific">Youngiibacter multivorans</name>
    <dbReference type="NCBI Taxonomy" id="937251"/>
    <lineage>
        <taxon>Bacteria</taxon>
        <taxon>Bacillati</taxon>
        <taxon>Bacillota</taxon>
        <taxon>Clostridia</taxon>
        <taxon>Eubacteriales</taxon>
        <taxon>Clostridiaceae</taxon>
        <taxon>Youngiibacter</taxon>
    </lineage>
</organism>
<dbReference type="InterPro" id="IPR006073">
    <property type="entry name" value="GTP-bd"/>
</dbReference>
<dbReference type="Pfam" id="PF01926">
    <property type="entry name" value="MMR_HSR1"/>
    <property type="match status" value="1"/>
</dbReference>
<dbReference type="InterPro" id="IPR021147">
    <property type="entry name" value="DUF697"/>
</dbReference>
<dbReference type="Pfam" id="PF05128">
    <property type="entry name" value="DUF697"/>
    <property type="match status" value="1"/>
</dbReference>
<evidence type="ECO:0000256" key="1">
    <source>
        <dbReference type="ARBA" id="ARBA00004141"/>
    </source>
</evidence>
<reference evidence="7 8" key="1">
    <citation type="submission" date="2021-03" db="EMBL/GenBank/DDBJ databases">
        <title>Genomic Encyclopedia of Type Strains, Phase IV (KMG-IV): sequencing the most valuable type-strain genomes for metagenomic binning, comparative biology and taxonomic classification.</title>
        <authorList>
            <person name="Goeker M."/>
        </authorList>
    </citation>
    <scope>NUCLEOTIDE SEQUENCE [LARGE SCALE GENOMIC DNA]</scope>
    <source>
        <strain evidence="7 8">DSM 6139</strain>
    </source>
</reference>
<feature type="transmembrane region" description="Helical" evidence="5">
    <location>
        <begin position="274"/>
        <end position="297"/>
    </location>
</feature>
<comment type="caution">
    <text evidence="7">The sequence shown here is derived from an EMBL/GenBank/DDBJ whole genome shotgun (WGS) entry which is preliminary data.</text>
</comment>
<keyword evidence="2 5" id="KW-0812">Transmembrane</keyword>
<dbReference type="EMBL" id="JAGGKC010000016">
    <property type="protein sequence ID" value="MBP1919533.1"/>
    <property type="molecule type" value="Genomic_DNA"/>
</dbReference>
<keyword evidence="4 5" id="KW-0472">Membrane</keyword>
<dbReference type="RefSeq" id="WP_245250613.1">
    <property type="nucleotide sequence ID" value="NZ_JAGGKC010000016.1"/>
</dbReference>
<keyword evidence="7" id="KW-0131">Cell cycle</keyword>
<evidence type="ECO:0000256" key="3">
    <source>
        <dbReference type="ARBA" id="ARBA00022989"/>
    </source>
</evidence>
<keyword evidence="7" id="KW-0132">Cell division</keyword>
<dbReference type="GO" id="GO:0051301">
    <property type="term" value="P:cell division"/>
    <property type="evidence" value="ECO:0007669"/>
    <property type="project" value="UniProtKB-KW"/>
</dbReference>
<gene>
    <name evidence="7" type="ORF">J2Z34_002022</name>
</gene>
<evidence type="ECO:0000256" key="4">
    <source>
        <dbReference type="ARBA" id="ARBA00023136"/>
    </source>
</evidence>
<accession>A0ABS4G4P6</accession>
<proteinExistence type="predicted"/>
<dbReference type="SUPFAM" id="SSF52540">
    <property type="entry name" value="P-loop containing nucleoside triphosphate hydrolases"/>
    <property type="match status" value="1"/>
</dbReference>
<comment type="subcellular location">
    <subcellularLocation>
        <location evidence="1">Membrane</location>
        <topology evidence="1">Multi-pass membrane protein</topology>
    </subcellularLocation>
</comment>
<evidence type="ECO:0000256" key="2">
    <source>
        <dbReference type="ARBA" id="ARBA00022692"/>
    </source>
</evidence>
<dbReference type="Gene3D" id="3.40.50.300">
    <property type="entry name" value="P-loop containing nucleotide triphosphate hydrolases"/>
    <property type="match status" value="1"/>
</dbReference>
<dbReference type="Proteomes" id="UP001519271">
    <property type="component" value="Unassembled WGS sequence"/>
</dbReference>
<evidence type="ECO:0000313" key="8">
    <source>
        <dbReference type="Proteomes" id="UP001519271"/>
    </source>
</evidence>
<keyword evidence="8" id="KW-1185">Reference proteome</keyword>
<protein>
    <submittedName>
        <fullName evidence="7">Uncharacterized protein (DUF697 family)/GTP-binding protein EngB required for normal cell division</fullName>
    </submittedName>
</protein>
<feature type="domain" description="G" evidence="6">
    <location>
        <begin position="26"/>
        <end position="146"/>
    </location>
</feature>